<name>A0A431VCV8_9PROT</name>
<dbReference type="EMBL" id="RXMA01000023">
    <property type="protein sequence ID" value="RTR16728.1"/>
    <property type="molecule type" value="Genomic_DNA"/>
</dbReference>
<organism evidence="2 3">
    <name type="scientific">Azospirillum griseum</name>
    <dbReference type="NCBI Taxonomy" id="2496639"/>
    <lineage>
        <taxon>Bacteria</taxon>
        <taxon>Pseudomonadati</taxon>
        <taxon>Pseudomonadota</taxon>
        <taxon>Alphaproteobacteria</taxon>
        <taxon>Rhodospirillales</taxon>
        <taxon>Azospirillaceae</taxon>
        <taxon>Azospirillum</taxon>
    </lineage>
</organism>
<dbReference type="AlphaFoldDB" id="A0A431VCV8"/>
<dbReference type="RefSeq" id="WP_126618686.1">
    <property type="nucleotide sequence ID" value="NZ_JBHUCY010000008.1"/>
</dbReference>
<dbReference type="OrthoDB" id="7376415at2"/>
<feature type="domain" description="YjiS-like" evidence="1">
    <location>
        <begin position="28"/>
        <end position="59"/>
    </location>
</feature>
<comment type="caution">
    <text evidence="2">The sequence shown here is derived from an EMBL/GenBank/DDBJ whole genome shotgun (WGS) entry which is preliminary data.</text>
</comment>
<evidence type="ECO:0000313" key="2">
    <source>
        <dbReference type="EMBL" id="RTR16728.1"/>
    </source>
</evidence>
<evidence type="ECO:0000259" key="1">
    <source>
        <dbReference type="Pfam" id="PF06568"/>
    </source>
</evidence>
<gene>
    <name evidence="2" type="ORF">EJ903_19815</name>
</gene>
<dbReference type="Pfam" id="PF06568">
    <property type="entry name" value="YjiS-like"/>
    <property type="match status" value="1"/>
</dbReference>
<proteinExistence type="predicted"/>
<sequence>MATLLHSAQADRGSLSLANLFATGFNLVGLWRQRVVTRRELSRLDERMLQDIGFSRTDADEEMSKPFWRE</sequence>
<keyword evidence="3" id="KW-1185">Reference proteome</keyword>
<protein>
    <submittedName>
        <fullName evidence="2">DUF1127 domain-containing protein</fullName>
    </submittedName>
</protein>
<evidence type="ECO:0000313" key="3">
    <source>
        <dbReference type="Proteomes" id="UP000277007"/>
    </source>
</evidence>
<dbReference type="Proteomes" id="UP000277007">
    <property type="component" value="Unassembled WGS sequence"/>
</dbReference>
<accession>A0A431VCV8</accession>
<dbReference type="InterPro" id="IPR009506">
    <property type="entry name" value="YjiS-like"/>
</dbReference>
<reference evidence="2 3" key="1">
    <citation type="submission" date="2018-12" db="EMBL/GenBank/DDBJ databases">
        <authorList>
            <person name="Yang Y."/>
        </authorList>
    </citation>
    <scope>NUCLEOTIDE SEQUENCE [LARGE SCALE GENOMIC DNA]</scope>
    <source>
        <strain evidence="2 3">L-25-5w-1</strain>
    </source>
</reference>